<evidence type="ECO:0000256" key="1">
    <source>
        <dbReference type="SAM" id="Phobius"/>
    </source>
</evidence>
<sequence length="256" mass="28552">MTVAIPDIDSWIFKTGVVSYSLYSASGVLLVLFNDLRMAESYRLLAGGSFSVLIFLLNGPVYVSRNFVRLTYDVYGIFETGISYARIPKLLMNRSHLLFSTTIFILGQIAMIGAIPLYFVSFVIDEPQFLIFLKVWDTTAAVFFIMIEVNTLIASLMMKGDLGVDFEMFRITEMILVGLIAANAWAGIAGLYSLMYLEFGRLSLECFALLCGAQAMVAYGEVFRWARALRNEGTKLSVISRSGNQPTYSGELCERS</sequence>
<keyword evidence="3" id="KW-1185">Reference proteome</keyword>
<name>A0A1U7LLL0_NEOID</name>
<gene>
    <name evidence="2" type="ORF">NEOLI_001630</name>
</gene>
<reference evidence="2 3" key="1">
    <citation type="submission" date="2016-04" db="EMBL/GenBank/DDBJ databases">
        <title>Evolutionary innovation and constraint leading to complex multicellularity in the Ascomycota.</title>
        <authorList>
            <person name="Cisse O."/>
            <person name="Nguyen A."/>
            <person name="Hewitt D.A."/>
            <person name="Jedd G."/>
            <person name="Stajich J.E."/>
        </authorList>
    </citation>
    <scope>NUCLEOTIDE SEQUENCE [LARGE SCALE GENOMIC DNA]</scope>
    <source>
        <strain evidence="2 3">DAH-3</strain>
    </source>
</reference>
<feature type="transmembrane region" description="Helical" evidence="1">
    <location>
        <begin position="12"/>
        <end position="32"/>
    </location>
</feature>
<feature type="transmembrane region" description="Helical" evidence="1">
    <location>
        <begin position="97"/>
        <end position="119"/>
    </location>
</feature>
<dbReference type="EMBL" id="LXFE01001507">
    <property type="protein sequence ID" value="OLL23545.1"/>
    <property type="molecule type" value="Genomic_DNA"/>
</dbReference>
<protein>
    <submittedName>
        <fullName evidence="2">Uncharacterized protein</fullName>
    </submittedName>
</protein>
<evidence type="ECO:0000313" key="3">
    <source>
        <dbReference type="Proteomes" id="UP000186594"/>
    </source>
</evidence>
<accession>A0A1U7LLL0</accession>
<feature type="transmembrane region" description="Helical" evidence="1">
    <location>
        <begin position="131"/>
        <end position="153"/>
    </location>
</feature>
<keyword evidence="1" id="KW-0472">Membrane</keyword>
<dbReference type="Proteomes" id="UP000186594">
    <property type="component" value="Unassembled WGS sequence"/>
</dbReference>
<organism evidence="2 3">
    <name type="scientific">Neolecta irregularis (strain DAH-3)</name>
    <dbReference type="NCBI Taxonomy" id="1198029"/>
    <lineage>
        <taxon>Eukaryota</taxon>
        <taxon>Fungi</taxon>
        <taxon>Dikarya</taxon>
        <taxon>Ascomycota</taxon>
        <taxon>Taphrinomycotina</taxon>
        <taxon>Neolectales</taxon>
        <taxon>Neolectaceae</taxon>
        <taxon>Neolecta</taxon>
    </lineage>
</organism>
<evidence type="ECO:0000313" key="2">
    <source>
        <dbReference type="EMBL" id="OLL23545.1"/>
    </source>
</evidence>
<keyword evidence="1" id="KW-1133">Transmembrane helix</keyword>
<keyword evidence="1" id="KW-0812">Transmembrane</keyword>
<dbReference type="AlphaFoldDB" id="A0A1U7LLL0"/>
<comment type="caution">
    <text evidence="2">The sequence shown here is derived from an EMBL/GenBank/DDBJ whole genome shotgun (WGS) entry which is preliminary data.</text>
</comment>
<proteinExistence type="predicted"/>
<feature type="transmembrane region" description="Helical" evidence="1">
    <location>
        <begin position="174"/>
        <end position="195"/>
    </location>
</feature>
<feature type="transmembrane region" description="Helical" evidence="1">
    <location>
        <begin position="44"/>
        <end position="61"/>
    </location>
</feature>